<feature type="domain" description="CAAX prenyl protease 2/Lysostaphin resistance protein A-like" evidence="2">
    <location>
        <begin position="116"/>
        <end position="213"/>
    </location>
</feature>
<keyword evidence="4" id="KW-1185">Reference proteome</keyword>
<feature type="transmembrane region" description="Helical" evidence="1">
    <location>
        <begin position="9"/>
        <end position="26"/>
    </location>
</feature>
<protein>
    <recommendedName>
        <fullName evidence="2">CAAX prenyl protease 2/Lysostaphin resistance protein A-like domain-containing protein</fullName>
    </recommendedName>
</protein>
<evidence type="ECO:0000313" key="3">
    <source>
        <dbReference type="EMBL" id="GGD15907.1"/>
    </source>
</evidence>
<dbReference type="Proteomes" id="UP000642571">
    <property type="component" value="Unassembled WGS sequence"/>
</dbReference>
<evidence type="ECO:0000256" key="1">
    <source>
        <dbReference type="SAM" id="Phobius"/>
    </source>
</evidence>
<reference evidence="4" key="1">
    <citation type="journal article" date="2019" name="Int. J. Syst. Evol. Microbiol.">
        <title>The Global Catalogue of Microorganisms (GCM) 10K type strain sequencing project: providing services to taxonomists for standard genome sequencing and annotation.</title>
        <authorList>
            <consortium name="The Broad Institute Genomics Platform"/>
            <consortium name="The Broad Institute Genome Sequencing Center for Infectious Disease"/>
            <person name="Wu L."/>
            <person name="Ma J."/>
        </authorList>
    </citation>
    <scope>NUCLEOTIDE SEQUENCE [LARGE SCALE GENOMIC DNA]</scope>
    <source>
        <strain evidence="4">CGMCC 1.15353</strain>
    </source>
</reference>
<feature type="transmembrane region" description="Helical" evidence="1">
    <location>
        <begin position="178"/>
        <end position="194"/>
    </location>
</feature>
<gene>
    <name evidence="3" type="ORF">GCM10011389_24520</name>
</gene>
<keyword evidence="1" id="KW-1133">Transmembrane helix</keyword>
<evidence type="ECO:0000259" key="2">
    <source>
        <dbReference type="Pfam" id="PF02517"/>
    </source>
</evidence>
<feature type="transmembrane region" description="Helical" evidence="1">
    <location>
        <begin position="71"/>
        <end position="91"/>
    </location>
</feature>
<feature type="transmembrane region" description="Helical" evidence="1">
    <location>
        <begin position="32"/>
        <end position="50"/>
    </location>
</feature>
<feature type="transmembrane region" description="Helical" evidence="1">
    <location>
        <begin position="111"/>
        <end position="130"/>
    </location>
</feature>
<organism evidence="3 4">
    <name type="scientific">Pontibacillus salipaludis</name>
    <dbReference type="NCBI Taxonomy" id="1697394"/>
    <lineage>
        <taxon>Bacteria</taxon>
        <taxon>Bacillati</taxon>
        <taxon>Bacillota</taxon>
        <taxon>Bacilli</taxon>
        <taxon>Bacillales</taxon>
        <taxon>Bacillaceae</taxon>
        <taxon>Pontibacillus</taxon>
    </lineage>
</organism>
<evidence type="ECO:0000313" key="4">
    <source>
        <dbReference type="Proteomes" id="UP000642571"/>
    </source>
</evidence>
<keyword evidence="1" id="KW-0812">Transmembrane</keyword>
<dbReference type="EMBL" id="BMIN01000010">
    <property type="protein sequence ID" value="GGD15907.1"/>
    <property type="molecule type" value="Genomic_DNA"/>
</dbReference>
<keyword evidence="1" id="KW-0472">Membrane</keyword>
<name>A0ABQ1Q663_9BACI</name>
<sequence>MEDIGMRYVLYFGPSVMIFIGLQIFSSVPLTFWLFYSWLLLVPLIDGLLIKRNTWRETLNWICFHKPHHSIKIGLISGIIAFISIFGGVAVLHDWIINKEKAISLLERWGITDKGIIVMVLVLVVINPILEETYWRGYMHTKIVERKGLRRAIFITAFFYSLYHLLSLVPIFEWPVNFLFVVPVFVAGLFWGWMRHKYNTMIGTMVSHSLADIGIVCVYFFFIR</sequence>
<feature type="transmembrane region" description="Helical" evidence="1">
    <location>
        <begin position="201"/>
        <end position="222"/>
    </location>
</feature>
<comment type="caution">
    <text evidence="3">The sequence shown here is derived from an EMBL/GenBank/DDBJ whole genome shotgun (WGS) entry which is preliminary data.</text>
</comment>
<dbReference type="Pfam" id="PF02517">
    <property type="entry name" value="Rce1-like"/>
    <property type="match status" value="1"/>
</dbReference>
<proteinExistence type="predicted"/>
<feature type="transmembrane region" description="Helical" evidence="1">
    <location>
        <begin position="151"/>
        <end position="172"/>
    </location>
</feature>
<accession>A0ABQ1Q663</accession>
<dbReference type="InterPro" id="IPR003675">
    <property type="entry name" value="Rce1/LyrA-like_dom"/>
</dbReference>